<feature type="repeat" description="NHL" evidence="2">
    <location>
        <begin position="217"/>
        <end position="250"/>
    </location>
</feature>
<dbReference type="Proteomes" id="UP000677228">
    <property type="component" value="Unassembled WGS sequence"/>
</dbReference>
<keyword evidence="1" id="KW-0677">Repeat</keyword>
<dbReference type="PANTHER" id="PTHR24104:SF25">
    <property type="entry name" value="PROTEIN LIN-41"/>
    <property type="match status" value="1"/>
</dbReference>
<accession>A0A8S2DEM7</accession>
<comment type="caution">
    <text evidence="3">The sequence shown here is derived from an EMBL/GenBank/DDBJ whole genome shotgun (WGS) entry which is preliminary data.</text>
</comment>
<reference evidence="3" key="1">
    <citation type="submission" date="2021-02" db="EMBL/GenBank/DDBJ databases">
        <authorList>
            <person name="Nowell W R."/>
        </authorList>
    </citation>
    <scope>NUCLEOTIDE SEQUENCE</scope>
</reference>
<dbReference type="AlphaFoldDB" id="A0A8S2DEM7"/>
<dbReference type="PROSITE" id="PS51125">
    <property type="entry name" value="NHL"/>
    <property type="match status" value="2"/>
</dbReference>
<dbReference type="EMBL" id="CAJNOK010003673">
    <property type="protein sequence ID" value="CAF0910170.1"/>
    <property type="molecule type" value="Genomic_DNA"/>
</dbReference>
<dbReference type="SUPFAM" id="SSF53300">
    <property type="entry name" value="vWA-like"/>
    <property type="match status" value="1"/>
</dbReference>
<dbReference type="InterPro" id="IPR001258">
    <property type="entry name" value="NHL_repeat"/>
</dbReference>
<protein>
    <recommendedName>
        <fullName evidence="6">VWFA domain-containing protein</fullName>
    </recommendedName>
</protein>
<dbReference type="SUPFAM" id="SSF101898">
    <property type="entry name" value="NHL repeat"/>
    <property type="match status" value="1"/>
</dbReference>
<dbReference type="Gene3D" id="2.40.10.500">
    <property type="match status" value="3"/>
</dbReference>
<evidence type="ECO:0000256" key="1">
    <source>
        <dbReference type="ARBA" id="ARBA00022737"/>
    </source>
</evidence>
<evidence type="ECO:0008006" key="6">
    <source>
        <dbReference type="Google" id="ProtNLM"/>
    </source>
</evidence>
<dbReference type="Pfam" id="PF01436">
    <property type="entry name" value="NHL"/>
    <property type="match status" value="2"/>
</dbReference>
<dbReference type="EMBL" id="CAJOBA010003674">
    <property type="protein sequence ID" value="CAF3689377.1"/>
    <property type="molecule type" value="Genomic_DNA"/>
</dbReference>
<gene>
    <name evidence="3" type="ORF">OVA965_LOCUS10079</name>
    <name evidence="4" type="ORF">TMI583_LOCUS10077</name>
</gene>
<sequence length="694" mass="76542">MSEFLLFYGTIKPACASVYNTTGLKLPINPDGSTIMNYPFGIFIDANDVVYVADMNNNRVLMWMQGASAGTAIIQSTQPQGVYVDSSGYVYVVSKDNSQYISKYPPGINQTATLIGPVSNSSSSSYAISGDLAGNLYASDYDMGIVNRFNLTGGNYSGPTIVAGTYGSMGTGPNQLGEADFIYVDPSNVVYISDTTNSRIQKWVPPYTAGVSITEVGSLNHVEGIVVDPCNGNLYVADRSNNRLQVFPPGNLTGTTMIPNTVLSSPLGVALDSKANLYVTDTVNNCVFRFNRLYGDMTEKSQTKRGIEHAMKYAKDVIRQRSLANLRAMEKPRSKTFQSTANLLKQATGTWTDSSATQTTPMCKAMQSAFNTYCSNTHEQKFLFLLSDGESTDGNPVQFASQLRGQKVLVFACLLTSQSISYPRRLYYEADPNWNQAQRQMFKLSSTVENCHSAMSILLEQGWELPADDMYINAANSSFRVKIQSGGTCYAHAVVTVFYLATRRIEDRENGVSGFADICQQLINAYGEEGAITENVLNIWPPKYRLHYEKVNELDSRQAINQRRPVNCPQGVLKSKDLGRAGLGAKLSGHAVVLMKCDPISLTFINSWGTEFADKDGLKPSEIRAFQRKSSETGRNLIEKLPPGIQNIPYEYPHCRRCSAVRTFIIHFSDAECPTCNRYFKPTPLGLNVTAYTY</sequence>
<dbReference type="PANTHER" id="PTHR24104">
    <property type="entry name" value="E3 UBIQUITIN-PROTEIN LIGASE NHLRC1-RELATED"/>
    <property type="match status" value="1"/>
</dbReference>
<evidence type="ECO:0000313" key="4">
    <source>
        <dbReference type="EMBL" id="CAF3689377.1"/>
    </source>
</evidence>
<organism evidence="3 5">
    <name type="scientific">Didymodactylos carnosus</name>
    <dbReference type="NCBI Taxonomy" id="1234261"/>
    <lineage>
        <taxon>Eukaryota</taxon>
        <taxon>Metazoa</taxon>
        <taxon>Spiralia</taxon>
        <taxon>Gnathifera</taxon>
        <taxon>Rotifera</taxon>
        <taxon>Eurotatoria</taxon>
        <taxon>Bdelloidea</taxon>
        <taxon>Philodinida</taxon>
        <taxon>Philodinidae</taxon>
        <taxon>Didymodactylos</taxon>
    </lineage>
</organism>
<dbReference type="InterPro" id="IPR036465">
    <property type="entry name" value="vWFA_dom_sf"/>
</dbReference>
<dbReference type="GO" id="GO:0008270">
    <property type="term" value="F:zinc ion binding"/>
    <property type="evidence" value="ECO:0007669"/>
    <property type="project" value="UniProtKB-KW"/>
</dbReference>
<dbReference type="CDD" id="cd05819">
    <property type="entry name" value="NHL"/>
    <property type="match status" value="1"/>
</dbReference>
<name>A0A8S2DEM7_9BILA</name>
<evidence type="ECO:0000256" key="2">
    <source>
        <dbReference type="PROSITE-ProRule" id="PRU00504"/>
    </source>
</evidence>
<dbReference type="InterPro" id="IPR050952">
    <property type="entry name" value="TRIM-NHL_E3_ligases"/>
</dbReference>
<feature type="repeat" description="NHL" evidence="2">
    <location>
        <begin position="263"/>
        <end position="293"/>
    </location>
</feature>
<evidence type="ECO:0000313" key="5">
    <source>
        <dbReference type="Proteomes" id="UP000677228"/>
    </source>
</evidence>
<dbReference type="Proteomes" id="UP000682733">
    <property type="component" value="Unassembled WGS sequence"/>
</dbReference>
<evidence type="ECO:0000313" key="3">
    <source>
        <dbReference type="EMBL" id="CAF0910170.1"/>
    </source>
</evidence>
<proteinExistence type="predicted"/>
<dbReference type="Gene3D" id="3.40.50.410">
    <property type="entry name" value="von Willebrand factor, type A domain"/>
    <property type="match status" value="1"/>
</dbReference>